<dbReference type="EMBL" id="CP038266">
    <property type="protein sequence ID" value="QBR89741.1"/>
    <property type="molecule type" value="Genomic_DNA"/>
</dbReference>
<proteinExistence type="predicted"/>
<dbReference type="InterPro" id="IPR021362">
    <property type="entry name" value="DUF2834"/>
</dbReference>
<keyword evidence="4" id="KW-1185">Reference proteome</keyword>
<name>A0ABX5SU86_9MICO</name>
<evidence type="ECO:0000256" key="2">
    <source>
        <dbReference type="SAM" id="Phobius"/>
    </source>
</evidence>
<feature type="region of interest" description="Disordered" evidence="1">
    <location>
        <begin position="117"/>
        <end position="137"/>
    </location>
</feature>
<keyword evidence="2" id="KW-1133">Transmembrane helix</keyword>
<reference evidence="3 4" key="1">
    <citation type="submission" date="2019-03" db="EMBL/GenBank/DDBJ databases">
        <authorList>
            <person name="Dong K."/>
        </authorList>
    </citation>
    <scope>NUCLEOTIDE SEQUENCE [LARGE SCALE GENOMIC DNA]</scope>
    <source>
        <strain evidence="4">dk512</strain>
    </source>
</reference>
<protein>
    <submittedName>
        <fullName evidence="3">DUF2834 domain-containing protein</fullName>
    </submittedName>
</protein>
<keyword evidence="2" id="KW-0472">Membrane</keyword>
<feature type="compositionally biased region" description="Gly residues" evidence="1">
    <location>
        <begin position="127"/>
        <end position="137"/>
    </location>
</feature>
<dbReference type="RefSeq" id="WP_135068549.1">
    <property type="nucleotide sequence ID" value="NZ_CP038266.1"/>
</dbReference>
<accession>A0ABX5SU86</accession>
<evidence type="ECO:0000256" key="1">
    <source>
        <dbReference type="SAM" id="MobiDB-lite"/>
    </source>
</evidence>
<evidence type="ECO:0000313" key="3">
    <source>
        <dbReference type="EMBL" id="QBR89741.1"/>
    </source>
</evidence>
<dbReference type="Pfam" id="PF11196">
    <property type="entry name" value="DUF2834"/>
    <property type="match status" value="1"/>
</dbReference>
<dbReference type="Proteomes" id="UP000295748">
    <property type="component" value="Chromosome"/>
</dbReference>
<feature type="transmembrane region" description="Helical" evidence="2">
    <location>
        <begin position="80"/>
        <end position="101"/>
    </location>
</feature>
<gene>
    <name evidence="3" type="ORF">E4K62_14255</name>
</gene>
<evidence type="ECO:0000313" key="4">
    <source>
        <dbReference type="Proteomes" id="UP000295748"/>
    </source>
</evidence>
<sequence>MTASRWTPLAIAYLALAVVGFVATFALNAWSVVQMRDYLGDLVGSGPAVASIGTDLLVVAVAGCIFIVVEARRLGMRRAWLYIVLSAVTAFAFTFPLFLAMRERRLHQGALDVSSPFKTQETRRPGTRGGPSGDGFS</sequence>
<keyword evidence="2" id="KW-0812">Transmembrane</keyword>
<organism evidence="3 4">
    <name type="scientific">Microbacterium wangchenii</name>
    <dbReference type="NCBI Taxonomy" id="2541726"/>
    <lineage>
        <taxon>Bacteria</taxon>
        <taxon>Bacillati</taxon>
        <taxon>Actinomycetota</taxon>
        <taxon>Actinomycetes</taxon>
        <taxon>Micrococcales</taxon>
        <taxon>Microbacteriaceae</taxon>
        <taxon>Microbacterium</taxon>
    </lineage>
</organism>
<feature type="transmembrane region" description="Helical" evidence="2">
    <location>
        <begin position="45"/>
        <end position="68"/>
    </location>
</feature>
<feature type="transmembrane region" description="Helical" evidence="2">
    <location>
        <begin position="12"/>
        <end position="33"/>
    </location>
</feature>